<reference evidence="1" key="1">
    <citation type="submission" date="2021-06" db="EMBL/GenBank/DDBJ databases">
        <authorList>
            <person name="Hodson N. C."/>
            <person name="Mongue J. A."/>
            <person name="Jaron S. K."/>
        </authorList>
    </citation>
    <scope>NUCLEOTIDE SEQUENCE</scope>
</reference>
<accession>A0A8J2L1M6</accession>
<protein>
    <submittedName>
        <fullName evidence="1">Uncharacterized protein</fullName>
    </submittedName>
</protein>
<keyword evidence="2" id="KW-1185">Reference proteome</keyword>
<proteinExistence type="predicted"/>
<sequence length="412" mass="46137">MKKSSIHFEQVHNIAFEASHLGRTELHEPKYLLPAEHRLPNFTVEGSMPFDLVEQHFHAAKARMTGQAKARGSSPLWDGVMVLPDVDDPSRFEAVARKRLNNWARAYQKLTGHKVLNITVHQDEGYINEEGLPVYNKHAHVLVDRLGIDGRVIKLERAQLGKVQDMTAEVMGMQRGSTLKEREGKRGRPHVPHRQYRAQAEAQRLAKIDLERSDLQNEALNGQLDQEREFNVEKAQEAFKAAHDELSSRDMYHAIRGSFIAHRGALQAHHMALKQLYEGGNEAALKALHDKLHDRAALHSELESCTGIDFAQLAALIATHLNAPYGRIVSETDVIDSLKSGCFSASSQAANDILAAIFLETSPRLIWRCAREAGASVEAISRLYRDSILRTGHAFSEFEESLNLCLRNGSTS</sequence>
<organism evidence="1 2">
    <name type="scientific">Allacma fusca</name>
    <dbReference type="NCBI Taxonomy" id="39272"/>
    <lineage>
        <taxon>Eukaryota</taxon>
        <taxon>Metazoa</taxon>
        <taxon>Ecdysozoa</taxon>
        <taxon>Arthropoda</taxon>
        <taxon>Hexapoda</taxon>
        <taxon>Collembola</taxon>
        <taxon>Symphypleona</taxon>
        <taxon>Sminthuridae</taxon>
        <taxon>Allacma</taxon>
    </lineage>
</organism>
<gene>
    <name evidence="1" type="ORF">AFUS01_LOCUS37254</name>
</gene>
<evidence type="ECO:0000313" key="2">
    <source>
        <dbReference type="Proteomes" id="UP000708208"/>
    </source>
</evidence>
<dbReference type="AlphaFoldDB" id="A0A8J2L1M6"/>
<comment type="caution">
    <text evidence="1">The sequence shown here is derived from an EMBL/GenBank/DDBJ whole genome shotgun (WGS) entry which is preliminary data.</text>
</comment>
<dbReference type="Proteomes" id="UP000708208">
    <property type="component" value="Unassembled WGS sequence"/>
</dbReference>
<dbReference type="EMBL" id="CAJVCH010542823">
    <property type="protein sequence ID" value="CAG7827259.1"/>
    <property type="molecule type" value="Genomic_DNA"/>
</dbReference>
<evidence type="ECO:0000313" key="1">
    <source>
        <dbReference type="EMBL" id="CAG7827259.1"/>
    </source>
</evidence>
<name>A0A8J2L1M6_9HEXA</name>